<name>A0ABW4RA59_9RHOB</name>
<dbReference type="NCBIfam" id="NF041384">
    <property type="entry name" value="YHS_seleno_dom"/>
    <property type="match status" value="1"/>
</dbReference>
<dbReference type="Proteomes" id="UP001597213">
    <property type="component" value="Unassembled WGS sequence"/>
</dbReference>
<evidence type="ECO:0000256" key="1">
    <source>
        <dbReference type="SAM" id="SignalP"/>
    </source>
</evidence>
<dbReference type="RefSeq" id="WP_379144013.1">
    <property type="nucleotide sequence ID" value="NZ_JBHUEN010000043.1"/>
</dbReference>
<organism evidence="2 3">
    <name type="scientific">Paracoccus pacificus</name>
    <dbReference type="NCBI Taxonomy" id="1463598"/>
    <lineage>
        <taxon>Bacteria</taxon>
        <taxon>Pseudomonadati</taxon>
        <taxon>Pseudomonadota</taxon>
        <taxon>Alphaproteobacteria</taxon>
        <taxon>Rhodobacterales</taxon>
        <taxon>Paracoccaceae</taxon>
        <taxon>Paracoccus</taxon>
    </lineage>
</organism>
<sequence length="141" mass="15574">MMKIQDARAATLLILSTIAAFPAVAEDWALDGIDPVTYHSMNRAVPGRSDISTQWAGESWHFADEANRAAFEANPRAYVPAMGGYCVVALSEGRMEPGNPRLFVMIGDRVYLTRTPENQDRLQANPGPILKAAKKNWDKIK</sequence>
<evidence type="ECO:0000313" key="2">
    <source>
        <dbReference type="EMBL" id="MFD1883021.1"/>
    </source>
</evidence>
<accession>A0ABW4RA59</accession>
<evidence type="ECO:0000313" key="3">
    <source>
        <dbReference type="Proteomes" id="UP001597213"/>
    </source>
</evidence>
<protein>
    <submittedName>
        <fullName evidence="2">YHS domain-containing (Seleno)protein</fullName>
    </submittedName>
</protein>
<feature type="chain" id="PRO_5047462759" evidence="1">
    <location>
        <begin position="26"/>
        <end position="141"/>
    </location>
</feature>
<keyword evidence="3" id="KW-1185">Reference proteome</keyword>
<keyword evidence="1" id="KW-0732">Signal</keyword>
<comment type="caution">
    <text evidence="2">The sequence shown here is derived from an EMBL/GenBank/DDBJ whole genome shotgun (WGS) entry which is preliminary data.</text>
</comment>
<reference evidence="3" key="1">
    <citation type="journal article" date="2019" name="Int. J. Syst. Evol. Microbiol.">
        <title>The Global Catalogue of Microorganisms (GCM) 10K type strain sequencing project: providing services to taxonomists for standard genome sequencing and annotation.</title>
        <authorList>
            <consortium name="The Broad Institute Genomics Platform"/>
            <consortium name="The Broad Institute Genome Sequencing Center for Infectious Disease"/>
            <person name="Wu L."/>
            <person name="Ma J."/>
        </authorList>
    </citation>
    <scope>NUCLEOTIDE SEQUENCE [LARGE SCALE GENOMIC DNA]</scope>
    <source>
        <strain evidence="3">CCUG 56029</strain>
    </source>
</reference>
<proteinExistence type="predicted"/>
<dbReference type="EMBL" id="JBHUEN010000043">
    <property type="protein sequence ID" value="MFD1883021.1"/>
    <property type="molecule type" value="Genomic_DNA"/>
</dbReference>
<feature type="signal peptide" evidence="1">
    <location>
        <begin position="1"/>
        <end position="25"/>
    </location>
</feature>
<gene>
    <name evidence="2" type="ORF">ACFSCT_14970</name>
</gene>